<dbReference type="InterPro" id="IPR008775">
    <property type="entry name" value="Phytyl_CoA_dOase-like"/>
</dbReference>
<sequence>MSTTTTTTTNTSKSDLLASLNRDGCILIPSLLTSEQLSTLRKATKEIDTLARAGKWPHVRTLPKQFPPWTTAPGANPAEQGIWGVQFLMHPSLPHSQTFIQNYFSNPIVEVVKELLECEDEELVLELFNLLVRPDRDFELVWHRDDVPWSINGKEEEERLGVGQEGRAWHAQWNLALYDDDSLIVIPASHKRSKTEREQNADPHELGLPGEIRVQMKAGDVVFYDNNILHRGKYDSGKERATLHGSMGRTGGNKDRARNVLQHGIGEWVGDIDLSGLKGAEKERAEGMRERLKAMGGHSGEYSLEG</sequence>
<dbReference type="GeneID" id="19459121"/>
<dbReference type="Pfam" id="PF05721">
    <property type="entry name" value="PhyH"/>
    <property type="match status" value="1"/>
</dbReference>
<dbReference type="eggNOG" id="ENOG502RXJG">
    <property type="taxonomic scope" value="Eukaryota"/>
</dbReference>
<proteinExistence type="predicted"/>
<dbReference type="Proteomes" id="UP000016922">
    <property type="component" value="Unassembled WGS sequence"/>
</dbReference>
<dbReference type="SUPFAM" id="SSF51197">
    <property type="entry name" value="Clavaminate synthase-like"/>
    <property type="match status" value="1"/>
</dbReference>
<dbReference type="PANTHER" id="PTHR40470">
    <property type="entry name" value="PHYTANOYL-COA DIOXYGENASE FAMILY PROTEIN (AFU_ORTHOLOGUE AFUA_2G15850)"/>
    <property type="match status" value="1"/>
</dbReference>
<dbReference type="PANTHER" id="PTHR40470:SF1">
    <property type="entry name" value="PHYTANOYL-COA DIOXYGENASE FAMILY PROTEIN (AFU_ORTHOLOGUE AFUA_2G15850)"/>
    <property type="match status" value="1"/>
</dbReference>
<keyword evidence="2" id="KW-1185">Reference proteome</keyword>
<dbReference type="OMA" id="SFARCYF"/>
<dbReference type="AlphaFoldDB" id="S3DR15"/>
<dbReference type="KEGG" id="glz:GLAREA_00061"/>
<accession>S3DR15</accession>
<dbReference type="HOGENOM" id="CLU_056749_0_0_1"/>
<reference evidence="1 2" key="1">
    <citation type="journal article" date="2013" name="BMC Genomics">
        <title>Genomics-driven discovery of the pneumocandin biosynthetic gene cluster in the fungus Glarea lozoyensis.</title>
        <authorList>
            <person name="Chen L."/>
            <person name="Yue Q."/>
            <person name="Zhang X."/>
            <person name="Xiang M."/>
            <person name="Wang C."/>
            <person name="Li S."/>
            <person name="Che Y."/>
            <person name="Ortiz-Lopez F.J."/>
            <person name="Bills G.F."/>
            <person name="Liu X."/>
            <person name="An Z."/>
        </authorList>
    </citation>
    <scope>NUCLEOTIDE SEQUENCE [LARGE SCALE GENOMIC DNA]</scope>
    <source>
        <strain evidence="2">ATCC 20868 / MF5171</strain>
    </source>
</reference>
<dbReference type="RefSeq" id="XP_008083012.1">
    <property type="nucleotide sequence ID" value="XM_008084821.1"/>
</dbReference>
<evidence type="ECO:0000313" key="1">
    <source>
        <dbReference type="EMBL" id="EPE28903.1"/>
    </source>
</evidence>
<name>S3DR15_GLAL2</name>
<gene>
    <name evidence="1" type="ORF">GLAREA_00061</name>
</gene>
<dbReference type="EMBL" id="KE145367">
    <property type="protein sequence ID" value="EPE28903.1"/>
    <property type="molecule type" value="Genomic_DNA"/>
</dbReference>
<dbReference type="OrthoDB" id="2106152at2759"/>
<evidence type="ECO:0000313" key="2">
    <source>
        <dbReference type="Proteomes" id="UP000016922"/>
    </source>
</evidence>
<dbReference type="Gene3D" id="2.60.120.620">
    <property type="entry name" value="q2cbj1_9rhob like domain"/>
    <property type="match status" value="1"/>
</dbReference>
<organism evidence="1 2">
    <name type="scientific">Glarea lozoyensis (strain ATCC 20868 / MF5171)</name>
    <dbReference type="NCBI Taxonomy" id="1116229"/>
    <lineage>
        <taxon>Eukaryota</taxon>
        <taxon>Fungi</taxon>
        <taxon>Dikarya</taxon>
        <taxon>Ascomycota</taxon>
        <taxon>Pezizomycotina</taxon>
        <taxon>Leotiomycetes</taxon>
        <taxon>Helotiales</taxon>
        <taxon>Helotiaceae</taxon>
        <taxon>Glarea</taxon>
    </lineage>
</organism>
<dbReference type="STRING" id="1116229.S3DR15"/>
<protein>
    <submittedName>
        <fullName evidence="1">Clavaminate synthase-like protein</fullName>
    </submittedName>
</protein>